<feature type="transmembrane region" description="Helical" evidence="7">
    <location>
        <begin position="195"/>
        <end position="212"/>
    </location>
</feature>
<feature type="transmembrane region" description="Helical" evidence="7">
    <location>
        <begin position="313"/>
        <end position="333"/>
    </location>
</feature>
<evidence type="ECO:0000256" key="4">
    <source>
        <dbReference type="ARBA" id="ARBA00022692"/>
    </source>
</evidence>
<dbReference type="GO" id="GO:0007040">
    <property type="term" value="P:lysosome organization"/>
    <property type="evidence" value="ECO:0007669"/>
    <property type="project" value="TreeGrafter"/>
</dbReference>
<evidence type="ECO:0000256" key="7">
    <source>
        <dbReference type="SAM" id="Phobius"/>
    </source>
</evidence>
<gene>
    <name evidence="8" type="ORF">FF38_13204</name>
</gene>
<dbReference type="PANTHER" id="PTHR10981">
    <property type="entry name" value="BATTENIN"/>
    <property type="match status" value="1"/>
</dbReference>
<evidence type="ECO:0000256" key="3">
    <source>
        <dbReference type="ARBA" id="ARBA00022448"/>
    </source>
</evidence>
<dbReference type="InterPro" id="IPR003492">
    <property type="entry name" value="Battenin_disease_Cln3"/>
</dbReference>
<dbReference type="Gene3D" id="1.20.1250.20">
    <property type="entry name" value="MFS general substrate transporter like domains"/>
    <property type="match status" value="2"/>
</dbReference>
<dbReference type="GO" id="GO:0051453">
    <property type="term" value="P:regulation of intracellular pH"/>
    <property type="evidence" value="ECO:0007669"/>
    <property type="project" value="TreeGrafter"/>
</dbReference>
<evidence type="ECO:0000256" key="1">
    <source>
        <dbReference type="ARBA" id="ARBA00004127"/>
    </source>
</evidence>
<dbReference type="Proteomes" id="UP000037069">
    <property type="component" value="Unassembled WGS sequence"/>
</dbReference>
<protein>
    <recommendedName>
        <fullName evidence="10">Battenin</fullName>
    </recommendedName>
</protein>
<evidence type="ECO:0000256" key="5">
    <source>
        <dbReference type="ARBA" id="ARBA00022989"/>
    </source>
</evidence>
<feature type="transmembrane region" description="Helical" evidence="7">
    <location>
        <begin position="75"/>
        <end position="97"/>
    </location>
</feature>
<feature type="non-terminal residue" evidence="8">
    <location>
        <position position="816"/>
    </location>
</feature>
<dbReference type="GO" id="GO:0012505">
    <property type="term" value="C:endomembrane system"/>
    <property type="evidence" value="ECO:0007669"/>
    <property type="project" value="UniProtKB-SubCell"/>
</dbReference>
<dbReference type="AlphaFoldDB" id="A0A0L0CK96"/>
<dbReference type="PRINTS" id="PR01315">
    <property type="entry name" value="BATTENIN"/>
</dbReference>
<feature type="transmembrane region" description="Helical" evidence="7">
    <location>
        <begin position="103"/>
        <end position="123"/>
    </location>
</feature>
<keyword evidence="4 7" id="KW-0812">Transmembrane</keyword>
<keyword evidence="6 7" id="KW-0472">Membrane</keyword>
<feature type="transmembrane region" description="Helical" evidence="7">
    <location>
        <begin position="569"/>
        <end position="590"/>
    </location>
</feature>
<feature type="transmembrane region" description="Helical" evidence="7">
    <location>
        <begin position="165"/>
        <end position="183"/>
    </location>
</feature>
<accession>A0A0L0CK96</accession>
<feature type="transmembrane region" description="Helical" evidence="7">
    <location>
        <begin position="742"/>
        <end position="765"/>
    </location>
</feature>
<proteinExistence type="inferred from homology"/>
<dbReference type="InterPro" id="IPR036259">
    <property type="entry name" value="MFS_trans_sf"/>
</dbReference>
<dbReference type="GO" id="GO:0016020">
    <property type="term" value="C:membrane"/>
    <property type="evidence" value="ECO:0007669"/>
    <property type="project" value="InterPro"/>
</dbReference>
<dbReference type="SUPFAM" id="SSF103473">
    <property type="entry name" value="MFS general substrate transporter"/>
    <property type="match status" value="2"/>
</dbReference>
<feature type="transmembrane region" description="Helical" evidence="7">
    <location>
        <begin position="130"/>
        <end position="153"/>
    </location>
</feature>
<sequence length="816" mass="92464">MASTSQEVVVAPPVDAHNLRKDKSLWRDLTSYWILGLCNNYGYVVMLSAAHDIIGQFHHDEPPSNDNEGGNGRECHIVSTGAILLADILPSLFVKIIMPFFPFWVHFRIATAVLFSAAGFLFVGFANAEWMALLGVIITSASSGIGETTFLAYSSHFNKNVVSTWSSGTGGAGVIGSLSYATLRSLNVSPRDTMLIMLIFPFIEALSFWILLRKPTVLPVTAVESTEELIIDDKPLQGFKEKFFYIKNLIKYMVPLALVYFFEYFINQGLFELVFFENTFLDKASQYRWLNVDYQIGVFISRSSVNIFQLDKIWLMSVFQLVNVVYFLTEVIYFYTPSIWITFVIVLWEGLLGGGAYVNTFYRMSKEIPPGRRQFAMAMVVQSDSYGIALAGFLAIPVHNAICALPAAVRSVTWLNENHEEPEELEDKGLWRDLTAFWLLGLCNNYGYTVMLSAAHDIIGQFHEEHITRFENTTETKVVRDCQYISTGAILLADILPTLFFKIILPFLPYWLNFYIFSAVIFSAAGFLFVGFAKTEWLAILGIAITSASGGIGEAKLVSYSSQFNKNVVSTWSSGTGAAGVIGSLSYATLRSFHISNRDTMLIMLIFPLLEALSFWLLLRSPKQKLRVVYSKELLLHQLEEFSQKLSYAKELLKYMVPLVLVYLFEYFINQGLYELVYFENSFLERPSQYRWLNVDYQLGVFVARSSVNIVHFKKTWLMAVLQFVNVLYFLAEAIFPFTPLIWFTFAIVFWEGLLGGGAYVNTFYRMSHEIPMQRRKFALSIVIQSDSIGITSAALLAIPVHNAICDLPVMKRMIK</sequence>
<feature type="transmembrane region" description="Helical" evidence="7">
    <location>
        <begin position="484"/>
        <end position="504"/>
    </location>
</feature>
<dbReference type="PANTHER" id="PTHR10981:SF0">
    <property type="entry name" value="BATTENIN"/>
    <property type="match status" value="1"/>
</dbReference>
<organism evidence="8 9">
    <name type="scientific">Lucilia cuprina</name>
    <name type="common">Green bottle fly</name>
    <name type="synonym">Australian sheep blowfly</name>
    <dbReference type="NCBI Taxonomy" id="7375"/>
    <lineage>
        <taxon>Eukaryota</taxon>
        <taxon>Metazoa</taxon>
        <taxon>Ecdysozoa</taxon>
        <taxon>Arthropoda</taxon>
        <taxon>Hexapoda</taxon>
        <taxon>Insecta</taxon>
        <taxon>Pterygota</taxon>
        <taxon>Neoptera</taxon>
        <taxon>Endopterygota</taxon>
        <taxon>Diptera</taxon>
        <taxon>Brachycera</taxon>
        <taxon>Muscomorpha</taxon>
        <taxon>Oestroidea</taxon>
        <taxon>Calliphoridae</taxon>
        <taxon>Luciliinae</taxon>
        <taxon>Lucilia</taxon>
    </lineage>
</organism>
<comment type="subcellular location">
    <subcellularLocation>
        <location evidence="1">Endomembrane system</location>
        <topology evidence="1">Multi-pass membrane protein</topology>
    </subcellularLocation>
</comment>
<comment type="caution">
    <text evidence="8">The sequence shown here is derived from an EMBL/GenBank/DDBJ whole genome shotgun (WGS) entry which is preliminary data.</text>
</comment>
<evidence type="ECO:0000256" key="2">
    <source>
        <dbReference type="ARBA" id="ARBA00007467"/>
    </source>
</evidence>
<name>A0A0L0CK96_LUCCU</name>
<dbReference type="GO" id="GO:0005764">
    <property type="term" value="C:lysosome"/>
    <property type="evidence" value="ECO:0007669"/>
    <property type="project" value="TreeGrafter"/>
</dbReference>
<keyword evidence="9" id="KW-1185">Reference proteome</keyword>
<feature type="transmembrane region" description="Helical" evidence="7">
    <location>
        <begin position="717"/>
        <end position="736"/>
    </location>
</feature>
<keyword evidence="3" id="KW-0813">Transport</keyword>
<dbReference type="FunFam" id="1.20.1250.20:FF:000427">
    <property type="entry name" value="Battenin"/>
    <property type="match status" value="2"/>
</dbReference>
<feature type="transmembrane region" description="Helical" evidence="7">
    <location>
        <begin position="249"/>
        <end position="266"/>
    </location>
</feature>
<comment type="similarity">
    <text evidence="2">Belongs to the battenin family.</text>
</comment>
<dbReference type="STRING" id="7375.A0A0L0CK96"/>
<keyword evidence="5 7" id="KW-1133">Transmembrane helix</keyword>
<feature type="transmembrane region" description="Helical" evidence="7">
    <location>
        <begin position="777"/>
        <end position="799"/>
    </location>
</feature>
<dbReference type="OrthoDB" id="5965864at2759"/>
<feature type="transmembrane region" description="Helical" evidence="7">
    <location>
        <begin position="510"/>
        <end position="530"/>
    </location>
</feature>
<evidence type="ECO:0000313" key="9">
    <source>
        <dbReference type="Proteomes" id="UP000037069"/>
    </source>
</evidence>
<evidence type="ECO:0000313" key="8">
    <source>
        <dbReference type="EMBL" id="KNC32642.1"/>
    </source>
</evidence>
<feature type="transmembrane region" description="Helical" evidence="7">
    <location>
        <begin position="32"/>
        <end position="54"/>
    </location>
</feature>
<feature type="transmembrane region" description="Helical" evidence="7">
    <location>
        <begin position="602"/>
        <end position="619"/>
    </location>
</feature>
<evidence type="ECO:0000256" key="6">
    <source>
        <dbReference type="ARBA" id="ARBA00023136"/>
    </source>
</evidence>
<dbReference type="EMBL" id="JRES01000296">
    <property type="protein sequence ID" value="KNC32642.1"/>
    <property type="molecule type" value="Genomic_DNA"/>
</dbReference>
<reference evidence="8 9" key="1">
    <citation type="journal article" date="2015" name="Nat. Commun.">
        <title>Lucilia cuprina genome unlocks parasitic fly biology to underpin future interventions.</title>
        <authorList>
            <person name="Anstead C.A."/>
            <person name="Korhonen P.K."/>
            <person name="Young N.D."/>
            <person name="Hall R.S."/>
            <person name="Jex A.R."/>
            <person name="Murali S.C."/>
            <person name="Hughes D.S."/>
            <person name="Lee S.F."/>
            <person name="Perry T."/>
            <person name="Stroehlein A.J."/>
            <person name="Ansell B.R."/>
            <person name="Breugelmans B."/>
            <person name="Hofmann A."/>
            <person name="Qu J."/>
            <person name="Dugan S."/>
            <person name="Lee S.L."/>
            <person name="Chao H."/>
            <person name="Dinh H."/>
            <person name="Han Y."/>
            <person name="Doddapaneni H.V."/>
            <person name="Worley K.C."/>
            <person name="Muzny D.M."/>
            <person name="Ioannidis P."/>
            <person name="Waterhouse R.M."/>
            <person name="Zdobnov E.M."/>
            <person name="James P.J."/>
            <person name="Bagnall N.H."/>
            <person name="Kotze A.C."/>
            <person name="Gibbs R.A."/>
            <person name="Richards S."/>
            <person name="Batterham P."/>
            <person name="Gasser R.B."/>
        </authorList>
    </citation>
    <scope>NUCLEOTIDE SEQUENCE [LARGE SCALE GENOMIC DNA]</scope>
    <source>
        <strain evidence="8 9">LS</strain>
        <tissue evidence="8">Full body</tissue>
    </source>
</reference>
<evidence type="ECO:0008006" key="10">
    <source>
        <dbReference type="Google" id="ProtNLM"/>
    </source>
</evidence>
<dbReference type="Pfam" id="PF02487">
    <property type="entry name" value="CLN3"/>
    <property type="match status" value="4"/>
</dbReference>
<feature type="transmembrane region" description="Helical" evidence="7">
    <location>
        <begin position="339"/>
        <end position="362"/>
    </location>
</feature>